<dbReference type="EMBL" id="JAUSQM010000001">
    <property type="protein sequence ID" value="MDP9821683.1"/>
    <property type="molecule type" value="Genomic_DNA"/>
</dbReference>
<feature type="domain" description="Transglycosylase SLT" evidence="3">
    <location>
        <begin position="182"/>
        <end position="222"/>
    </location>
</feature>
<keyword evidence="2" id="KW-0732">Signal</keyword>
<dbReference type="PANTHER" id="PTHR30163">
    <property type="entry name" value="MEMBRANE-BOUND LYTIC MUREIN TRANSGLYCOSYLASE B"/>
    <property type="match status" value="1"/>
</dbReference>
<dbReference type="RefSeq" id="WP_068120230.1">
    <property type="nucleotide sequence ID" value="NZ_CCXJ01000246.1"/>
</dbReference>
<feature type="signal peptide" evidence="2">
    <location>
        <begin position="1"/>
        <end position="30"/>
    </location>
</feature>
<evidence type="ECO:0000313" key="5">
    <source>
        <dbReference type="Proteomes" id="UP001240447"/>
    </source>
</evidence>
<evidence type="ECO:0000259" key="3">
    <source>
        <dbReference type="Pfam" id="PF13406"/>
    </source>
</evidence>
<dbReference type="InterPro" id="IPR043426">
    <property type="entry name" value="MltB-like"/>
</dbReference>
<evidence type="ECO:0000256" key="1">
    <source>
        <dbReference type="SAM" id="MobiDB-lite"/>
    </source>
</evidence>
<proteinExistence type="predicted"/>
<organism evidence="4 5">
    <name type="scientific">Nocardioides massiliensis</name>
    <dbReference type="NCBI Taxonomy" id="1325935"/>
    <lineage>
        <taxon>Bacteria</taxon>
        <taxon>Bacillati</taxon>
        <taxon>Actinomycetota</taxon>
        <taxon>Actinomycetes</taxon>
        <taxon>Propionibacteriales</taxon>
        <taxon>Nocardioidaceae</taxon>
        <taxon>Nocardioides</taxon>
    </lineage>
</organism>
<dbReference type="SUPFAM" id="SSF53955">
    <property type="entry name" value="Lysozyme-like"/>
    <property type="match status" value="1"/>
</dbReference>
<evidence type="ECO:0000256" key="2">
    <source>
        <dbReference type="SAM" id="SignalP"/>
    </source>
</evidence>
<dbReference type="Proteomes" id="UP001240447">
    <property type="component" value="Unassembled WGS sequence"/>
</dbReference>
<feature type="chain" id="PRO_5046982019" evidence="2">
    <location>
        <begin position="31"/>
        <end position="437"/>
    </location>
</feature>
<dbReference type="PANTHER" id="PTHR30163:SF8">
    <property type="entry name" value="LYTIC MUREIN TRANSGLYCOSYLASE"/>
    <property type="match status" value="1"/>
</dbReference>
<sequence length="437" mass="44484">MAHKRMKPWQKATALVPLALLSGAWTTSIAATSAATADEQGDQPTASSLPDGSLLPAEVVEDPASVSLPAAVTADIPSTVASQAMVRDASPNGIPSAALAAYQRAAQVINSADTACNLSWELLAAIGRVESDHGRYGGNILDDDGNSRPGIYGIPLDGTNNTAKIPDTDAGQYDNDPVWDRAVGPMQFIPSTWAIVGVDANGDGKRDPQNIHDAALASAVYLCSGAEDLATTAGQRTAVFRYNHSNAYVDLVLSLMRAYQSGDYSAVPNGTVSARMLTPNTGDAVVSDGTKGRKTTRKQTGTGSGPGAPGRDTGTTPGGPGNNPGAPDADNGGDDAGETPGSPTKPGMPKAPDPVKVIEDTVDNVTETVEETLSPLEQAIATCQATFTSQELQLLGGLTSCAQQVLDGGLGAVQNLVNGLLGTVGDLVGGLLGGKKG</sequence>
<protein>
    <submittedName>
        <fullName evidence="4">Membrane-bound lytic murein transglycosylase B</fullName>
    </submittedName>
</protein>
<dbReference type="CDD" id="cd13399">
    <property type="entry name" value="Slt35-like"/>
    <property type="match status" value="1"/>
</dbReference>
<reference evidence="4 5" key="1">
    <citation type="submission" date="2023-07" db="EMBL/GenBank/DDBJ databases">
        <title>Sequencing the genomes of 1000 actinobacteria strains.</title>
        <authorList>
            <person name="Klenk H.-P."/>
        </authorList>
    </citation>
    <scope>NUCLEOTIDE SEQUENCE [LARGE SCALE GENOMIC DNA]</scope>
    <source>
        <strain evidence="4 5">GD13</strain>
    </source>
</reference>
<comment type="caution">
    <text evidence="4">The sequence shown here is derived from an EMBL/GenBank/DDBJ whole genome shotgun (WGS) entry which is preliminary data.</text>
</comment>
<feature type="region of interest" description="Disordered" evidence="1">
    <location>
        <begin position="265"/>
        <end position="354"/>
    </location>
</feature>
<keyword evidence="5" id="KW-1185">Reference proteome</keyword>
<evidence type="ECO:0000313" key="4">
    <source>
        <dbReference type="EMBL" id="MDP9821683.1"/>
    </source>
</evidence>
<accession>A0ABT9NMN5</accession>
<dbReference type="InterPro" id="IPR031304">
    <property type="entry name" value="SLT_2"/>
</dbReference>
<dbReference type="InterPro" id="IPR023346">
    <property type="entry name" value="Lysozyme-like_dom_sf"/>
</dbReference>
<name>A0ABT9NMN5_9ACTN</name>
<gene>
    <name evidence="4" type="ORF">J2S59_001492</name>
</gene>
<dbReference type="Pfam" id="PF13406">
    <property type="entry name" value="SLT_2"/>
    <property type="match status" value="1"/>
</dbReference>
<dbReference type="Gene3D" id="1.10.530.10">
    <property type="match status" value="1"/>
</dbReference>